<dbReference type="PANTHER" id="PTHR43562">
    <property type="entry name" value="NAPA-TYPE SODIUM/HYDROGEN ANTIPORTER"/>
    <property type="match status" value="1"/>
</dbReference>
<keyword evidence="5 9" id="KW-0812">Transmembrane</keyword>
<evidence type="ECO:0000256" key="1">
    <source>
        <dbReference type="ARBA" id="ARBA00004141"/>
    </source>
</evidence>
<evidence type="ECO:0000256" key="2">
    <source>
        <dbReference type="ARBA" id="ARBA00005551"/>
    </source>
</evidence>
<feature type="transmembrane region" description="Helical" evidence="9">
    <location>
        <begin position="367"/>
        <end position="385"/>
    </location>
</feature>
<proteinExistence type="inferred from homology"/>
<feature type="transmembrane region" description="Helical" evidence="9">
    <location>
        <begin position="269"/>
        <end position="292"/>
    </location>
</feature>
<dbReference type="EMBL" id="JAYGHG010000001">
    <property type="protein sequence ID" value="MEA5579996.1"/>
    <property type="molecule type" value="Genomic_DNA"/>
</dbReference>
<name>A0ABU5UAK1_9CYAN</name>
<feature type="transmembrane region" description="Helical" evidence="9">
    <location>
        <begin position="221"/>
        <end position="238"/>
    </location>
</feature>
<feature type="domain" description="Cation/H+ exchanger transmembrane" evidence="11">
    <location>
        <begin position="20"/>
        <end position="389"/>
    </location>
</feature>
<protein>
    <submittedName>
        <fullName evidence="12">Cation:proton antiporter</fullName>
    </submittedName>
</protein>
<dbReference type="Proteomes" id="UP001302120">
    <property type="component" value="Unassembled WGS sequence"/>
</dbReference>
<dbReference type="InterPro" id="IPR038770">
    <property type="entry name" value="Na+/solute_symporter_sf"/>
</dbReference>
<dbReference type="Gene3D" id="1.20.1530.20">
    <property type="match status" value="1"/>
</dbReference>
<dbReference type="InterPro" id="IPR006153">
    <property type="entry name" value="Cation/H_exchanger_TM"/>
</dbReference>
<feature type="transmembrane region" description="Helical" evidence="9">
    <location>
        <begin position="181"/>
        <end position="200"/>
    </location>
</feature>
<comment type="caution">
    <text evidence="12">The sequence shown here is derived from an EMBL/GenBank/DDBJ whole genome shotgun (WGS) entry which is preliminary data.</text>
</comment>
<comment type="subcellular location">
    <subcellularLocation>
        <location evidence="1">Membrane</location>
        <topology evidence="1">Multi-pass membrane protein</topology>
    </subcellularLocation>
</comment>
<evidence type="ECO:0000259" key="10">
    <source>
        <dbReference type="Pfam" id="PF00582"/>
    </source>
</evidence>
<accession>A0ABU5UAK1</accession>
<evidence type="ECO:0000313" key="13">
    <source>
        <dbReference type="Proteomes" id="UP001302120"/>
    </source>
</evidence>
<evidence type="ECO:0000256" key="4">
    <source>
        <dbReference type="ARBA" id="ARBA00022449"/>
    </source>
</evidence>
<evidence type="ECO:0000256" key="7">
    <source>
        <dbReference type="ARBA" id="ARBA00023065"/>
    </source>
</evidence>
<keyword evidence="4" id="KW-0050">Antiport</keyword>
<dbReference type="Pfam" id="PF00999">
    <property type="entry name" value="Na_H_Exchanger"/>
    <property type="match status" value="1"/>
</dbReference>
<dbReference type="SUPFAM" id="SSF52402">
    <property type="entry name" value="Adenine nucleotide alpha hydrolases-like"/>
    <property type="match status" value="2"/>
</dbReference>
<gene>
    <name evidence="12" type="ORF">VB620_01415</name>
</gene>
<dbReference type="Pfam" id="PF00582">
    <property type="entry name" value="Usp"/>
    <property type="match status" value="1"/>
</dbReference>
<feature type="domain" description="UspA" evidence="10">
    <location>
        <begin position="425"/>
        <end position="556"/>
    </location>
</feature>
<feature type="transmembrane region" description="Helical" evidence="9">
    <location>
        <begin position="92"/>
        <end position="114"/>
    </location>
</feature>
<evidence type="ECO:0000256" key="6">
    <source>
        <dbReference type="ARBA" id="ARBA00022989"/>
    </source>
</evidence>
<comment type="similarity">
    <text evidence="2">Belongs to the monovalent cation:proton antiporter 2 (CPA2) transporter (TC 2.A.37) family.</text>
</comment>
<keyword evidence="7" id="KW-0406">Ion transport</keyword>
<dbReference type="Gene3D" id="3.40.50.12370">
    <property type="match status" value="1"/>
</dbReference>
<keyword evidence="6 9" id="KW-1133">Transmembrane helix</keyword>
<evidence type="ECO:0000256" key="9">
    <source>
        <dbReference type="SAM" id="Phobius"/>
    </source>
</evidence>
<reference evidence="12 13" key="1">
    <citation type="submission" date="2023-12" db="EMBL/GenBank/DDBJ databases">
        <title>Baltic Sea Cyanobacteria.</title>
        <authorList>
            <person name="Delbaje E."/>
            <person name="Fewer D.P."/>
            <person name="Shishido T.K."/>
        </authorList>
    </citation>
    <scope>NUCLEOTIDE SEQUENCE [LARGE SCALE GENOMIC DNA]</scope>
    <source>
        <strain evidence="12 13">UHCC-0300</strain>
    </source>
</reference>
<evidence type="ECO:0000313" key="12">
    <source>
        <dbReference type="EMBL" id="MEA5579996.1"/>
    </source>
</evidence>
<keyword evidence="3" id="KW-0813">Transport</keyword>
<evidence type="ECO:0000259" key="11">
    <source>
        <dbReference type="Pfam" id="PF00999"/>
    </source>
</evidence>
<dbReference type="InterPro" id="IPR006016">
    <property type="entry name" value="UspA"/>
</dbReference>
<feature type="transmembrane region" description="Helical" evidence="9">
    <location>
        <begin position="331"/>
        <end position="355"/>
    </location>
</feature>
<keyword evidence="8 9" id="KW-0472">Membrane</keyword>
<sequence>MTSNLLTESPIIQFTILLTVIFSVPPIFERLRIPGLVGLLVAGVVVGQNGLKLLDTNSETVSLLSDIGKIYLMFVAGLEIDLGQFRKTKNRSIGFGFLTFVVPLIAGIFVGRLFGFGWNASVLIGSLLASHTLLAYPIVSRLGVVMNEAVTVTVGATIFTDTAALLVLAICVGIHGGEFSIISLITLLGGLAIYSAIVLFGFDWLGKEFFRRSGDEQSNQFLFILLALFLASVGAQVVGVEKIVGAFLAGLAVNDVVGRSPVKEKIEFIGSVLFIPCFFVDMGLLINIPAFIKTLSSIWLTVVIVAALIGSKFIAALLTKLIYRYNNAEMLTMWSLSLPQVAATLAASLVAYQTLNPAGERLITEGVLNSVIVLMLVTSIMGPLITSRFAALLQTPQNDFEAESLSTWWENSDSQPSEQTQDSFTVVVPIYNSKTQRYLIEMAALIAQHESGRILPLAITKAHIHMDDPELGISLEESHKKLKLAQEISQEFNVQVSTAVRIDDDIALAISRTSREQNASLVVMGWSRTTGLRARLFGNVIDSVFWSSHCPVAVTRLVNSPKTITRIIVPIGDLRPQTVSAWRFAEMLADVNKAEVVLLHVSNSKTPANLVEQFTNQLSEIVAKSQLQVNTNIQIIVDDDVAKAIVREAQAFDLAVLRSVRYRTTGGLAVSQVTTQVISELSGSIVLLGEAHL</sequence>
<feature type="transmembrane region" description="Helical" evidence="9">
    <location>
        <begin position="151"/>
        <end position="175"/>
    </location>
</feature>
<feature type="transmembrane region" description="Helical" evidence="9">
    <location>
        <begin position="120"/>
        <end position="139"/>
    </location>
</feature>
<feature type="transmembrane region" description="Helical" evidence="9">
    <location>
        <begin position="298"/>
        <end position="319"/>
    </location>
</feature>
<feature type="transmembrane region" description="Helical" evidence="9">
    <location>
        <begin position="12"/>
        <end position="28"/>
    </location>
</feature>
<dbReference type="RefSeq" id="WP_323194334.1">
    <property type="nucleotide sequence ID" value="NZ_JAYGHG010000001.1"/>
</dbReference>
<evidence type="ECO:0000256" key="5">
    <source>
        <dbReference type="ARBA" id="ARBA00022692"/>
    </source>
</evidence>
<evidence type="ECO:0000256" key="3">
    <source>
        <dbReference type="ARBA" id="ARBA00022448"/>
    </source>
</evidence>
<organism evidence="12 13">
    <name type="scientific">Nodularia harveyana UHCC-0300</name>
    <dbReference type="NCBI Taxonomy" id="2974287"/>
    <lineage>
        <taxon>Bacteria</taxon>
        <taxon>Bacillati</taxon>
        <taxon>Cyanobacteriota</taxon>
        <taxon>Cyanophyceae</taxon>
        <taxon>Nostocales</taxon>
        <taxon>Nodulariaceae</taxon>
        <taxon>Nodularia</taxon>
    </lineage>
</organism>
<dbReference type="PANTHER" id="PTHR43562:SF4">
    <property type="entry name" value="NA(+)_H(+) ANTIPORTER NHAS5"/>
    <property type="match status" value="1"/>
</dbReference>
<evidence type="ECO:0000256" key="8">
    <source>
        <dbReference type="ARBA" id="ARBA00023136"/>
    </source>
</evidence>
<keyword evidence="13" id="KW-1185">Reference proteome</keyword>